<dbReference type="AlphaFoldDB" id="A0A383S782"/>
<keyword evidence="3" id="KW-1185">Reference proteome</keyword>
<evidence type="ECO:0000313" key="1">
    <source>
        <dbReference type="EMBL" id="RLP07111.1"/>
    </source>
</evidence>
<dbReference type="InterPro" id="IPR013207">
    <property type="entry name" value="LGFP"/>
</dbReference>
<dbReference type="Proteomes" id="UP000263928">
    <property type="component" value="Unassembled WGS sequence"/>
</dbReference>
<dbReference type="Pfam" id="PF08310">
    <property type="entry name" value="LGFP"/>
    <property type="match status" value="5"/>
</dbReference>
<sequence>MTNHRALFHAPSRWRLAVLASALLMLVGLIQLVPTSQAAAASEISAKYESYGGASSRLGKPTGKEVCGLSRGGCYQNFQGGAIIWSEKTGAHISVGSIRGKWVEMNSYKSFLGYPTTDEICGLKNGGCYQGFEGGQVHWSPATGSHATSGEIAERWTAGGAENDALGYPTGDEVCGLWNNACSQSFQGGTVYWSELTGAHAIYDGVIGDVWKQVEEITGYLDYPVGEQFCGMRDGGCVQSFYYGVIIGTPSTGTHAVGREIFPRWQERGAVEGPFGYPVSGMEAVPGAIVQYFEGGAIYGSYQHREYWAIVEGAIYRTWRDAGAVNGDYGAPLRDAKCDAEDTCTQAFEHGTITQHADGTTEGTVTP</sequence>
<dbReference type="OrthoDB" id="9799970at2"/>
<evidence type="ECO:0000313" key="2">
    <source>
        <dbReference type="EMBL" id="SYZ33787.1"/>
    </source>
</evidence>
<evidence type="ECO:0000313" key="3">
    <source>
        <dbReference type="Proteomes" id="UP000263928"/>
    </source>
</evidence>
<gene>
    <name evidence="1" type="ORF">D7U36_11375</name>
    <name evidence="2" type="ORF">PROPAUS_1740</name>
</gene>
<organism evidence="2 3">
    <name type="scientific">Propionibacterium australiense</name>
    <dbReference type="NCBI Taxonomy" id="119981"/>
    <lineage>
        <taxon>Bacteria</taxon>
        <taxon>Bacillati</taxon>
        <taxon>Actinomycetota</taxon>
        <taxon>Actinomycetes</taxon>
        <taxon>Propionibacteriales</taxon>
        <taxon>Propionibacteriaceae</taxon>
        <taxon>Propionibacterium</taxon>
    </lineage>
</organism>
<dbReference type="EMBL" id="RCIW01000019">
    <property type="protein sequence ID" value="RLP07111.1"/>
    <property type="molecule type" value="Genomic_DNA"/>
</dbReference>
<dbReference type="RefSeq" id="WP_119162121.1">
    <property type="nucleotide sequence ID" value="NZ_LR134442.1"/>
</dbReference>
<reference evidence="3" key="2">
    <citation type="submission" date="2018-08" db="EMBL/GenBank/DDBJ databases">
        <authorList>
            <person name="Hornung B."/>
        </authorList>
    </citation>
    <scope>NUCLEOTIDE SEQUENCE [LARGE SCALE GENOMIC DNA]</scope>
</reference>
<dbReference type="EMBL" id="UNQJ01000012">
    <property type="protein sequence ID" value="SYZ33787.1"/>
    <property type="molecule type" value="Genomic_DNA"/>
</dbReference>
<evidence type="ECO:0000313" key="4">
    <source>
        <dbReference type="Proteomes" id="UP000279336"/>
    </source>
</evidence>
<reference evidence="2" key="1">
    <citation type="submission" date="2018-08" db="EMBL/GenBank/DDBJ databases">
        <authorList>
            <person name="Ferrada E.E."/>
            <person name="Latorre B.A."/>
        </authorList>
    </citation>
    <scope>NUCLEOTIDE SEQUENCE [LARGE SCALE GENOMIC DNA]</scope>
    <source>
        <strain evidence="2">Propionibacterium_australiense1</strain>
    </source>
</reference>
<proteinExistence type="predicted"/>
<protein>
    <submittedName>
        <fullName evidence="2">LGFP</fullName>
    </submittedName>
</protein>
<reference evidence="1 4" key="3">
    <citation type="submission" date="2018-10" db="EMBL/GenBank/DDBJ databases">
        <title>Propionibacterium australiense Genome Sequencing and Assembly.</title>
        <authorList>
            <person name="Bernier A.-M."/>
            <person name="Bernard K."/>
        </authorList>
    </citation>
    <scope>NUCLEOTIDE SEQUENCE [LARGE SCALE GENOMIC DNA]</scope>
    <source>
        <strain evidence="1 4">NML98A078</strain>
    </source>
</reference>
<name>A0A383S782_9ACTN</name>
<dbReference type="Proteomes" id="UP000279336">
    <property type="component" value="Unassembled WGS sequence"/>
</dbReference>
<accession>A0A383S782</accession>